<keyword evidence="2" id="KW-1133">Transmembrane helix</keyword>
<organism evidence="3 4">
    <name type="scientific">Chrysochloris asiatica</name>
    <name type="common">Cape golden mole</name>
    <dbReference type="NCBI Taxonomy" id="185453"/>
    <lineage>
        <taxon>Eukaryota</taxon>
        <taxon>Metazoa</taxon>
        <taxon>Chordata</taxon>
        <taxon>Craniata</taxon>
        <taxon>Vertebrata</taxon>
        <taxon>Euteleostomi</taxon>
        <taxon>Mammalia</taxon>
        <taxon>Eutheria</taxon>
        <taxon>Afrotheria</taxon>
        <taxon>Chrysochloridae</taxon>
        <taxon>Chrysochlorinae</taxon>
        <taxon>Chrysochloris</taxon>
    </lineage>
</organism>
<sequence>MWHDIRLMLLVLVAMLLTVLLMKMCGWYFVWHLLLSKFKLLQELEGDTGLGDHEPSELESGGDTASSQHRIRFTSQRRAIADEGHWPQMTP</sequence>
<dbReference type="RefSeq" id="XP_006874120.1">
    <property type="nucleotide sequence ID" value="XM_006874058.1"/>
</dbReference>
<keyword evidence="2" id="KW-0812">Transmembrane</keyword>
<dbReference type="GeneID" id="102830434"/>
<feature type="transmembrane region" description="Helical" evidence="2">
    <location>
        <begin position="7"/>
        <end position="30"/>
    </location>
</feature>
<proteinExistence type="predicted"/>
<evidence type="ECO:0000313" key="3">
    <source>
        <dbReference type="Proteomes" id="UP000504623"/>
    </source>
</evidence>
<reference evidence="4" key="1">
    <citation type="submission" date="2025-08" db="UniProtKB">
        <authorList>
            <consortium name="RefSeq"/>
        </authorList>
    </citation>
    <scope>IDENTIFICATION</scope>
    <source>
        <tissue evidence="4">Spleen</tissue>
    </source>
</reference>
<keyword evidence="3" id="KW-1185">Reference proteome</keyword>
<accession>A0A9B0U7I8</accession>
<dbReference type="InterPro" id="IPR031851">
    <property type="entry name" value="DUF4750"/>
</dbReference>
<keyword evidence="2" id="KW-0472">Membrane</keyword>
<feature type="region of interest" description="Disordered" evidence="1">
    <location>
        <begin position="50"/>
        <end position="70"/>
    </location>
</feature>
<gene>
    <name evidence="4" type="primary">LOC102830434</name>
</gene>
<dbReference type="Proteomes" id="UP000504623">
    <property type="component" value="Unplaced"/>
</dbReference>
<name>A0A9B0U7I8_CHRAS</name>
<evidence type="ECO:0000313" key="4">
    <source>
        <dbReference type="RefSeq" id="XP_006874120.1"/>
    </source>
</evidence>
<evidence type="ECO:0000256" key="1">
    <source>
        <dbReference type="SAM" id="MobiDB-lite"/>
    </source>
</evidence>
<evidence type="ECO:0000256" key="2">
    <source>
        <dbReference type="SAM" id="Phobius"/>
    </source>
</evidence>
<dbReference type="AlphaFoldDB" id="A0A9B0U7I8"/>
<dbReference type="PANTHER" id="PTHR36877">
    <property type="entry name" value="SMALL INTEGRAL MEMBRANE PROTEIN 13"/>
    <property type="match status" value="1"/>
</dbReference>
<dbReference type="Pfam" id="PF15938">
    <property type="entry name" value="DUF4750"/>
    <property type="match status" value="1"/>
</dbReference>
<protein>
    <submittedName>
        <fullName evidence="4">Small integral membrane protein 13-like</fullName>
    </submittedName>
</protein>
<dbReference type="PANTHER" id="PTHR36877:SF1">
    <property type="entry name" value="SMALL INTEGRAL MEMBRANE PROTEIN 13"/>
    <property type="match status" value="1"/>
</dbReference>